<accession>A0A4V4HFK3</accession>
<protein>
    <recommendedName>
        <fullName evidence="2">DUF6699 domain-containing protein</fullName>
    </recommendedName>
</protein>
<dbReference type="EMBL" id="ML179203">
    <property type="protein sequence ID" value="THU95295.1"/>
    <property type="molecule type" value="Genomic_DNA"/>
</dbReference>
<feature type="region of interest" description="Disordered" evidence="1">
    <location>
        <begin position="43"/>
        <end position="67"/>
    </location>
</feature>
<evidence type="ECO:0000256" key="1">
    <source>
        <dbReference type="SAM" id="MobiDB-lite"/>
    </source>
</evidence>
<keyword evidence="4" id="KW-1185">Reference proteome</keyword>
<reference evidence="3 4" key="1">
    <citation type="journal article" date="2019" name="Nat. Ecol. Evol.">
        <title>Megaphylogeny resolves global patterns of mushroom evolution.</title>
        <authorList>
            <person name="Varga T."/>
            <person name="Krizsan K."/>
            <person name="Foldi C."/>
            <person name="Dima B."/>
            <person name="Sanchez-Garcia M."/>
            <person name="Sanchez-Ramirez S."/>
            <person name="Szollosi G.J."/>
            <person name="Szarkandi J.G."/>
            <person name="Papp V."/>
            <person name="Albert L."/>
            <person name="Andreopoulos W."/>
            <person name="Angelini C."/>
            <person name="Antonin V."/>
            <person name="Barry K.W."/>
            <person name="Bougher N.L."/>
            <person name="Buchanan P."/>
            <person name="Buyck B."/>
            <person name="Bense V."/>
            <person name="Catcheside P."/>
            <person name="Chovatia M."/>
            <person name="Cooper J."/>
            <person name="Damon W."/>
            <person name="Desjardin D."/>
            <person name="Finy P."/>
            <person name="Geml J."/>
            <person name="Haridas S."/>
            <person name="Hughes K."/>
            <person name="Justo A."/>
            <person name="Karasinski D."/>
            <person name="Kautmanova I."/>
            <person name="Kiss B."/>
            <person name="Kocsube S."/>
            <person name="Kotiranta H."/>
            <person name="LaButti K.M."/>
            <person name="Lechner B.E."/>
            <person name="Liimatainen K."/>
            <person name="Lipzen A."/>
            <person name="Lukacs Z."/>
            <person name="Mihaltcheva S."/>
            <person name="Morgado L.N."/>
            <person name="Niskanen T."/>
            <person name="Noordeloos M.E."/>
            <person name="Ohm R.A."/>
            <person name="Ortiz-Santana B."/>
            <person name="Ovrebo C."/>
            <person name="Racz N."/>
            <person name="Riley R."/>
            <person name="Savchenko A."/>
            <person name="Shiryaev A."/>
            <person name="Soop K."/>
            <person name="Spirin V."/>
            <person name="Szebenyi C."/>
            <person name="Tomsovsky M."/>
            <person name="Tulloss R.E."/>
            <person name="Uehling J."/>
            <person name="Grigoriev I.V."/>
            <person name="Vagvolgyi C."/>
            <person name="Papp T."/>
            <person name="Martin F.M."/>
            <person name="Miettinen O."/>
            <person name="Hibbett D.S."/>
            <person name="Nagy L.G."/>
        </authorList>
    </citation>
    <scope>NUCLEOTIDE SEQUENCE [LARGE SCALE GENOMIC DNA]</scope>
    <source>
        <strain evidence="3 4">CBS 962.96</strain>
    </source>
</reference>
<dbReference type="OrthoDB" id="3251728at2759"/>
<dbReference type="InterPro" id="IPR046522">
    <property type="entry name" value="DUF6699"/>
</dbReference>
<evidence type="ECO:0000259" key="2">
    <source>
        <dbReference type="Pfam" id="PF20415"/>
    </source>
</evidence>
<proteinExistence type="predicted"/>
<dbReference type="AlphaFoldDB" id="A0A4V4HFK3"/>
<sequence>MADPYVYTYRPFPGADDPSSSYSPYSPFIPNNPLYSSPYTDTIPLPDSPPITTTLDGSTPNTPLNRPRRGSWHAEYPFYGQTLYTPPSPYFLPLPEMPDALHTRRRRHSFSLYPGPTISTWDPYSNPPVSPAQFHLHPWLDAQNWTGEFSLNLSDPSFKPMQVYSISAGRKTRGPARVDVLSEPATDPPLTRLRIVCDILPQWPIDLRHPLDQGTDATFAFDSARTSGRLPITVRDILFKIYESLQTRITHQDWARLNSQAESMVTKAYRKRCKAVGSTGVIGSTAAVEAALAQGVKRVDFLLGKVWFKGCIMDWERGVMRLII</sequence>
<evidence type="ECO:0000313" key="3">
    <source>
        <dbReference type="EMBL" id="THU95295.1"/>
    </source>
</evidence>
<evidence type="ECO:0000313" key="4">
    <source>
        <dbReference type="Proteomes" id="UP000297245"/>
    </source>
</evidence>
<dbReference type="Proteomes" id="UP000297245">
    <property type="component" value="Unassembled WGS sequence"/>
</dbReference>
<name>A0A4V4HFK3_DENBC</name>
<feature type="compositionally biased region" description="Polar residues" evidence="1">
    <location>
        <begin position="50"/>
        <end position="64"/>
    </location>
</feature>
<dbReference type="Pfam" id="PF20415">
    <property type="entry name" value="DUF6699"/>
    <property type="match status" value="1"/>
</dbReference>
<organism evidence="3 4">
    <name type="scientific">Dendrothele bispora (strain CBS 962.96)</name>
    <dbReference type="NCBI Taxonomy" id="1314807"/>
    <lineage>
        <taxon>Eukaryota</taxon>
        <taxon>Fungi</taxon>
        <taxon>Dikarya</taxon>
        <taxon>Basidiomycota</taxon>
        <taxon>Agaricomycotina</taxon>
        <taxon>Agaricomycetes</taxon>
        <taxon>Agaricomycetidae</taxon>
        <taxon>Agaricales</taxon>
        <taxon>Agaricales incertae sedis</taxon>
        <taxon>Dendrothele</taxon>
    </lineage>
</organism>
<feature type="domain" description="DUF6699" evidence="2">
    <location>
        <begin position="166"/>
        <end position="311"/>
    </location>
</feature>
<gene>
    <name evidence="3" type="ORF">K435DRAFT_133195</name>
</gene>